<comment type="caution">
    <text evidence="1">The sequence shown here is derived from an EMBL/GenBank/DDBJ whole genome shotgun (WGS) entry which is preliminary data.</text>
</comment>
<evidence type="ECO:0000313" key="2">
    <source>
        <dbReference type="Proteomes" id="UP001498398"/>
    </source>
</evidence>
<keyword evidence="2" id="KW-1185">Reference proteome</keyword>
<reference evidence="1 2" key="1">
    <citation type="submission" date="2024-01" db="EMBL/GenBank/DDBJ databases">
        <title>A draft genome for the cacao thread blight pathogen Marasmiellus scandens.</title>
        <authorList>
            <person name="Baruah I.K."/>
            <person name="Leung J."/>
            <person name="Bukari Y."/>
            <person name="Amoako-Attah I."/>
            <person name="Meinhardt L.W."/>
            <person name="Bailey B.A."/>
            <person name="Cohen S.P."/>
        </authorList>
    </citation>
    <scope>NUCLEOTIDE SEQUENCE [LARGE SCALE GENOMIC DNA]</scope>
    <source>
        <strain evidence="1 2">GH-19</strain>
    </source>
</reference>
<dbReference type="Proteomes" id="UP001498398">
    <property type="component" value="Unassembled WGS sequence"/>
</dbReference>
<evidence type="ECO:0008006" key="3">
    <source>
        <dbReference type="Google" id="ProtNLM"/>
    </source>
</evidence>
<protein>
    <recommendedName>
        <fullName evidence="3">Transposase</fullName>
    </recommendedName>
</protein>
<accession>A0ABR1INQ8</accession>
<organism evidence="1 2">
    <name type="scientific">Marasmiellus scandens</name>
    <dbReference type="NCBI Taxonomy" id="2682957"/>
    <lineage>
        <taxon>Eukaryota</taxon>
        <taxon>Fungi</taxon>
        <taxon>Dikarya</taxon>
        <taxon>Basidiomycota</taxon>
        <taxon>Agaricomycotina</taxon>
        <taxon>Agaricomycetes</taxon>
        <taxon>Agaricomycetidae</taxon>
        <taxon>Agaricales</taxon>
        <taxon>Marasmiineae</taxon>
        <taxon>Omphalotaceae</taxon>
        <taxon>Marasmiellus</taxon>
    </lineage>
</organism>
<evidence type="ECO:0000313" key="1">
    <source>
        <dbReference type="EMBL" id="KAK7435968.1"/>
    </source>
</evidence>
<dbReference type="EMBL" id="JBANRG010000100">
    <property type="protein sequence ID" value="KAK7435968.1"/>
    <property type="molecule type" value="Genomic_DNA"/>
</dbReference>
<name>A0ABR1INQ8_9AGAR</name>
<sequence length="187" mass="22103">MPVTRTRTQKFSARVQIRDPVAGPPRECLSVLMHCLDITDLPPEVTTRTPERAAKYFIVLEMFPMLRHLFTCPATDLPHAIAVSEYGTFKFQCPRCDVSKVKTVLSLDHHRVFLQYFRTWLRDRADLRCREQQDREVARMLEELDEIKVFNKEFKIWITDFQARWKKYKEAKDHTFLADPTIPSSEN</sequence>
<proteinExistence type="predicted"/>
<gene>
    <name evidence="1" type="ORF">VKT23_019375</name>
</gene>